<dbReference type="SUPFAM" id="SSF46955">
    <property type="entry name" value="Putative DNA-binding domain"/>
    <property type="match status" value="1"/>
</dbReference>
<dbReference type="RefSeq" id="WP_386776826.1">
    <property type="nucleotide sequence ID" value="NZ_JBHRUG010000048.1"/>
</dbReference>
<dbReference type="PRINTS" id="PR00040">
    <property type="entry name" value="HTHMERR"/>
</dbReference>
<dbReference type="Gene3D" id="1.10.1660.10">
    <property type="match status" value="1"/>
</dbReference>
<keyword evidence="1" id="KW-0805">Transcription regulation</keyword>
<dbReference type="EMBL" id="JBHRUG010000048">
    <property type="protein sequence ID" value="MFC3286060.1"/>
    <property type="molecule type" value="Genomic_DNA"/>
</dbReference>
<dbReference type="PANTHER" id="PTHR30204:SF92">
    <property type="entry name" value="HTH-TYPE TRANSCRIPTIONAL REGULATOR ZNTR"/>
    <property type="match status" value="1"/>
</dbReference>
<protein>
    <submittedName>
        <fullName evidence="5">Cd(II)/Pb(II)-responsive transcriptional regulator</fullName>
    </submittedName>
</protein>
<keyword evidence="6" id="KW-1185">Reference proteome</keyword>
<dbReference type="Pfam" id="PF00376">
    <property type="entry name" value="MerR"/>
    <property type="match status" value="1"/>
</dbReference>
<dbReference type="InterPro" id="IPR011791">
    <property type="entry name" value="CadR-PbrR"/>
</dbReference>
<organism evidence="5 6">
    <name type="scientific">Litchfieldella rifensis</name>
    <dbReference type="NCBI Taxonomy" id="762643"/>
    <lineage>
        <taxon>Bacteria</taxon>
        <taxon>Pseudomonadati</taxon>
        <taxon>Pseudomonadota</taxon>
        <taxon>Gammaproteobacteria</taxon>
        <taxon>Oceanospirillales</taxon>
        <taxon>Halomonadaceae</taxon>
        <taxon>Litchfieldella</taxon>
    </lineage>
</organism>
<evidence type="ECO:0000259" key="4">
    <source>
        <dbReference type="PROSITE" id="PS50937"/>
    </source>
</evidence>
<accession>A0ABV7LWT1</accession>
<dbReference type="Proteomes" id="UP001595579">
    <property type="component" value="Unassembled WGS sequence"/>
</dbReference>
<dbReference type="InterPro" id="IPR000551">
    <property type="entry name" value="MerR-type_HTH_dom"/>
</dbReference>
<dbReference type="Pfam" id="PF09278">
    <property type="entry name" value="MerR-DNA-bind"/>
    <property type="match status" value="1"/>
</dbReference>
<gene>
    <name evidence="5" type="primary">cadR</name>
    <name evidence="5" type="ORF">ACFOEV_20885</name>
</gene>
<dbReference type="PANTHER" id="PTHR30204">
    <property type="entry name" value="REDOX-CYCLING DRUG-SENSING TRANSCRIPTIONAL ACTIVATOR SOXR"/>
    <property type="match status" value="1"/>
</dbReference>
<dbReference type="InterPro" id="IPR047057">
    <property type="entry name" value="MerR_fam"/>
</dbReference>
<keyword evidence="3" id="KW-0804">Transcription</keyword>
<evidence type="ECO:0000313" key="6">
    <source>
        <dbReference type="Proteomes" id="UP001595579"/>
    </source>
</evidence>
<dbReference type="CDD" id="cd04784">
    <property type="entry name" value="HTH_CadR-PbrR"/>
    <property type="match status" value="1"/>
</dbReference>
<evidence type="ECO:0000256" key="1">
    <source>
        <dbReference type="ARBA" id="ARBA00023015"/>
    </source>
</evidence>
<reference evidence="6" key="1">
    <citation type="journal article" date="2019" name="Int. J. Syst. Evol. Microbiol.">
        <title>The Global Catalogue of Microorganisms (GCM) 10K type strain sequencing project: providing services to taxonomists for standard genome sequencing and annotation.</title>
        <authorList>
            <consortium name="The Broad Institute Genomics Platform"/>
            <consortium name="The Broad Institute Genome Sequencing Center for Infectious Disease"/>
            <person name="Wu L."/>
            <person name="Ma J."/>
        </authorList>
    </citation>
    <scope>NUCLEOTIDE SEQUENCE [LARGE SCALE GENOMIC DNA]</scope>
    <source>
        <strain evidence="6">CECT 7698</strain>
    </source>
</reference>
<evidence type="ECO:0000256" key="3">
    <source>
        <dbReference type="ARBA" id="ARBA00023163"/>
    </source>
</evidence>
<dbReference type="NCBIfam" id="TIGR02047">
    <property type="entry name" value="CadR-PbrR"/>
    <property type="match status" value="1"/>
</dbReference>
<feature type="domain" description="HTH merR-type" evidence="4">
    <location>
        <begin position="1"/>
        <end position="69"/>
    </location>
</feature>
<keyword evidence="2" id="KW-0238">DNA-binding</keyword>
<dbReference type="SMART" id="SM00422">
    <property type="entry name" value="HTH_MERR"/>
    <property type="match status" value="1"/>
</dbReference>
<name>A0ABV7LWT1_9GAMM</name>
<dbReference type="PROSITE" id="PS50937">
    <property type="entry name" value="HTH_MERR_2"/>
    <property type="match status" value="1"/>
</dbReference>
<dbReference type="InterPro" id="IPR015358">
    <property type="entry name" value="Tscrpt_reg_MerR_DNA-bd"/>
</dbReference>
<evidence type="ECO:0000256" key="2">
    <source>
        <dbReference type="ARBA" id="ARBA00023125"/>
    </source>
</evidence>
<sequence length="153" mass="17099">MKIGELARRVGCQVETIRYYEREGLLPMPARSAANYRLYGEAHAERLGFIRHCRALDMTLGEIRSLLDYHDHPKQPCHEADTLIDEHLAHVESRIAQLQALKQALVKLRARCNGESAASDCGILNELARPLKSEELPPVETGEAHVAGTHRGV</sequence>
<comment type="caution">
    <text evidence="5">The sequence shown here is derived from an EMBL/GenBank/DDBJ whole genome shotgun (WGS) entry which is preliminary data.</text>
</comment>
<proteinExistence type="predicted"/>
<evidence type="ECO:0000313" key="5">
    <source>
        <dbReference type="EMBL" id="MFC3286060.1"/>
    </source>
</evidence>
<dbReference type="InterPro" id="IPR009061">
    <property type="entry name" value="DNA-bd_dom_put_sf"/>
</dbReference>